<dbReference type="EMBL" id="CP000474">
    <property type="protein sequence ID" value="ABM07900.1"/>
    <property type="molecule type" value="Genomic_DNA"/>
</dbReference>
<dbReference type="OrthoDB" id="3265533at2"/>
<reference evidence="4 5" key="1">
    <citation type="journal article" date="2006" name="PLoS Genet.">
        <title>Secrets of soil survival revealed by the genome sequence of Arthrobacter aurescens TC1.</title>
        <authorList>
            <person name="Mongodin E.F."/>
            <person name="Shapir N."/>
            <person name="Daugherty S.C."/>
            <person name="DeBoy R.T."/>
            <person name="Emerson J.B."/>
            <person name="Shvartzbeyn A."/>
            <person name="Radune D."/>
            <person name="Vamathevan J."/>
            <person name="Riggs F."/>
            <person name="Grinberg V."/>
            <person name="Khouri H."/>
            <person name="Wackett L.P."/>
            <person name="Nelson K.E."/>
            <person name="Sadowsky M.J."/>
        </authorList>
    </citation>
    <scope>NUCLEOTIDE SEQUENCE [LARGE SCALE GENOMIC DNA]</scope>
    <source>
        <strain evidence="4 5">TC1</strain>
    </source>
</reference>
<keyword evidence="2" id="KW-0472">Membrane</keyword>
<organism evidence="4 5">
    <name type="scientific">Paenarthrobacter aurescens (strain TC1)</name>
    <dbReference type="NCBI Taxonomy" id="290340"/>
    <lineage>
        <taxon>Bacteria</taxon>
        <taxon>Bacillati</taxon>
        <taxon>Actinomycetota</taxon>
        <taxon>Actinomycetes</taxon>
        <taxon>Micrococcales</taxon>
        <taxon>Micrococcaceae</taxon>
        <taxon>Paenarthrobacter</taxon>
    </lineage>
</organism>
<evidence type="ECO:0000256" key="2">
    <source>
        <dbReference type="SAM" id="Phobius"/>
    </source>
</evidence>
<evidence type="ECO:0000259" key="3">
    <source>
        <dbReference type="Pfam" id="PF26366"/>
    </source>
</evidence>
<keyword evidence="2" id="KW-1133">Transmembrane helix</keyword>
<gene>
    <name evidence="4" type="ordered locus">AAur_2584</name>
</gene>
<dbReference type="Pfam" id="PF26366">
    <property type="entry name" value="DUF8094"/>
    <property type="match status" value="1"/>
</dbReference>
<dbReference type="STRING" id="290340.AAur_2584"/>
<evidence type="ECO:0000313" key="5">
    <source>
        <dbReference type="Proteomes" id="UP000000637"/>
    </source>
</evidence>
<feature type="transmembrane region" description="Helical" evidence="2">
    <location>
        <begin position="260"/>
        <end position="282"/>
    </location>
</feature>
<dbReference type="HOGENOM" id="CLU_027794_0_0_11"/>
<name>A1R7U3_PAEAT</name>
<dbReference type="Proteomes" id="UP000000637">
    <property type="component" value="Chromosome"/>
</dbReference>
<feature type="compositionally biased region" description="Polar residues" evidence="1">
    <location>
        <begin position="224"/>
        <end position="243"/>
    </location>
</feature>
<sequence length="598" mass="62235">MIGDPVRLKTAALLVLLGLLTMLAGIGQLTFWAPSETVTASVPSDTKAAPLTVIDQKLIALHDGPVKIKIQGEGNFIVATGRPDDVEAWVGETAHNTLTGVSADQKSLEVSSADGEATAPSPAGSDLWVSTEDASGELDYTWNPPADGEWSLLVAGDGTQPAPSSISMTFPNNATTPWAVPLIVLGIVIILVGAALPFIAKALSNRRNEGDDDEPRDGGETTTLPVQSPKDQSHTVQSPTIQSPAGDEGRRRGAGTEGPTLRITALAATLAAVMVGGTAIAAQATTTPEATSTSSAAATADGGTPVMLESQLQRILEQVASTVDAADAAKDAAKLAPRVDKMELQIRTQNYKIRSAVSAYEPRMPVRATKLQSSVISTKRDWPRTVFALTEGEGNVVPQVLTLVQLSPRENYKLWGSAPLQPGTNFPSFPIPRKGTESVPASDSTGLAYSGNEALEILSEMLTNPESANRSKLADGQSSPYIAGALAYQADTVKNGTSANFKFTHTPVTNQTVVLRTADGGALVVGRLDFAFEGTPKAAGDKLLLEDDSAVFAGGKETTTGMVLNFAESVAVYIPPAGSADPMKLVAATRGLVGASFK</sequence>
<dbReference type="AlphaFoldDB" id="A1R7U3"/>
<evidence type="ECO:0000313" key="4">
    <source>
        <dbReference type="EMBL" id="ABM07900.1"/>
    </source>
</evidence>
<dbReference type="InterPro" id="IPR058407">
    <property type="entry name" value="DUF8094"/>
</dbReference>
<dbReference type="eggNOG" id="ENOG5030ATH">
    <property type="taxonomic scope" value="Bacteria"/>
</dbReference>
<feature type="transmembrane region" description="Helical" evidence="2">
    <location>
        <begin position="178"/>
        <end position="199"/>
    </location>
</feature>
<accession>A1R7U3</accession>
<dbReference type="RefSeq" id="WP_011775247.1">
    <property type="nucleotide sequence ID" value="NC_008711.1"/>
</dbReference>
<dbReference type="KEGG" id="aau:AAur_2584"/>
<feature type="domain" description="DUF8094" evidence="3">
    <location>
        <begin position="304"/>
        <end position="595"/>
    </location>
</feature>
<protein>
    <recommendedName>
        <fullName evidence="3">DUF8094 domain-containing protein</fullName>
    </recommendedName>
</protein>
<evidence type="ECO:0000256" key="1">
    <source>
        <dbReference type="SAM" id="MobiDB-lite"/>
    </source>
</evidence>
<keyword evidence="2" id="KW-0812">Transmembrane</keyword>
<feature type="region of interest" description="Disordered" evidence="1">
    <location>
        <begin position="206"/>
        <end position="258"/>
    </location>
</feature>
<keyword evidence="5" id="KW-1185">Reference proteome</keyword>
<proteinExistence type="predicted"/>